<dbReference type="Proteomes" id="UP000299102">
    <property type="component" value="Unassembled WGS sequence"/>
</dbReference>
<keyword evidence="3" id="KW-1185">Reference proteome</keyword>
<evidence type="ECO:0000313" key="2">
    <source>
        <dbReference type="EMBL" id="GBP24829.1"/>
    </source>
</evidence>
<organism evidence="2 3">
    <name type="scientific">Eumeta variegata</name>
    <name type="common">Bagworm moth</name>
    <name type="synonym">Eumeta japonica</name>
    <dbReference type="NCBI Taxonomy" id="151549"/>
    <lineage>
        <taxon>Eukaryota</taxon>
        <taxon>Metazoa</taxon>
        <taxon>Ecdysozoa</taxon>
        <taxon>Arthropoda</taxon>
        <taxon>Hexapoda</taxon>
        <taxon>Insecta</taxon>
        <taxon>Pterygota</taxon>
        <taxon>Neoptera</taxon>
        <taxon>Endopterygota</taxon>
        <taxon>Lepidoptera</taxon>
        <taxon>Glossata</taxon>
        <taxon>Ditrysia</taxon>
        <taxon>Tineoidea</taxon>
        <taxon>Psychidae</taxon>
        <taxon>Oiketicinae</taxon>
        <taxon>Eumeta</taxon>
    </lineage>
</organism>
<reference evidence="2 3" key="1">
    <citation type="journal article" date="2019" name="Commun. Biol.">
        <title>The bagworm genome reveals a unique fibroin gene that provides high tensile strength.</title>
        <authorList>
            <person name="Kono N."/>
            <person name="Nakamura H."/>
            <person name="Ohtoshi R."/>
            <person name="Tomita M."/>
            <person name="Numata K."/>
            <person name="Arakawa K."/>
        </authorList>
    </citation>
    <scope>NUCLEOTIDE SEQUENCE [LARGE SCALE GENOMIC DNA]</scope>
</reference>
<protein>
    <submittedName>
        <fullName evidence="2">Uncharacterized protein</fullName>
    </submittedName>
</protein>
<name>A0A4C1UER5_EUMVA</name>
<gene>
    <name evidence="2" type="ORF">EVAR_14162_1</name>
</gene>
<accession>A0A4C1UER5</accession>
<dbReference type="OrthoDB" id="1737200at2759"/>
<dbReference type="AlphaFoldDB" id="A0A4C1UER5"/>
<dbReference type="EMBL" id="BGZK01000166">
    <property type="protein sequence ID" value="GBP24829.1"/>
    <property type="molecule type" value="Genomic_DNA"/>
</dbReference>
<proteinExistence type="predicted"/>
<comment type="caution">
    <text evidence="2">The sequence shown here is derived from an EMBL/GenBank/DDBJ whole genome shotgun (WGS) entry which is preliminary data.</text>
</comment>
<feature type="region of interest" description="Disordered" evidence="1">
    <location>
        <begin position="183"/>
        <end position="209"/>
    </location>
</feature>
<evidence type="ECO:0000313" key="3">
    <source>
        <dbReference type="Proteomes" id="UP000299102"/>
    </source>
</evidence>
<evidence type="ECO:0000256" key="1">
    <source>
        <dbReference type="SAM" id="MobiDB-lite"/>
    </source>
</evidence>
<sequence length="209" mass="23465">MTPLDKSIPIGLSLSHQYGERKEQSYRETLVKGVMLSPELTKQFTCRLYAAAISLLLGRIGRWCGKEIARSTLSLARSAQAERDNESCFFLRNHTPSMCGHAFGRFCDIVANAPSGGARHNIPIASRTVPLSILIRRLNRVNLKRLILYRCDVKMTLAESAQRQYRREGLKIARSTFARTLDPDPRSALNSNSATDHGYGLGRTRQNQM</sequence>